<protein>
    <submittedName>
        <fullName evidence="2">Uncharacterized protein</fullName>
    </submittedName>
</protein>
<gene>
    <name evidence="2" type="ORF">MEDL_30804</name>
</gene>
<feature type="compositionally biased region" description="Basic and acidic residues" evidence="1">
    <location>
        <begin position="134"/>
        <end position="146"/>
    </location>
</feature>
<feature type="region of interest" description="Disordered" evidence="1">
    <location>
        <begin position="77"/>
        <end position="97"/>
    </location>
</feature>
<dbReference type="EMBL" id="CAJPWZ010001503">
    <property type="protein sequence ID" value="CAG2217095.1"/>
    <property type="molecule type" value="Genomic_DNA"/>
</dbReference>
<evidence type="ECO:0000313" key="2">
    <source>
        <dbReference type="EMBL" id="CAG2217095.1"/>
    </source>
</evidence>
<evidence type="ECO:0000313" key="3">
    <source>
        <dbReference type="Proteomes" id="UP000683360"/>
    </source>
</evidence>
<sequence length="234" mass="26808">MDIDIAGPIIDAIVKKQSVILKLDEQILENTSDEDIEVEITDADEYNLDLETNLRRYKKLAQTVTRTCTELSHESIPNTRPVMNMHDVNSETRPNQRISYTSKEDNRWKRNVSLCHSKFELANELAHNSINIKTESETQEDKENGPHKTSAGGEEDKVMTPPPTTSAGEGRGQSMGLRKTGSGGADWRERLLWKTRQKHHNEQRNNRNKENQLDVRADRPKETEAHHNTLEINM</sequence>
<name>A0A8S3S7L0_MYTED</name>
<reference evidence="2" key="1">
    <citation type="submission" date="2021-03" db="EMBL/GenBank/DDBJ databases">
        <authorList>
            <person name="Bekaert M."/>
        </authorList>
    </citation>
    <scope>NUCLEOTIDE SEQUENCE</scope>
</reference>
<accession>A0A8S3S7L0</accession>
<organism evidence="2 3">
    <name type="scientific">Mytilus edulis</name>
    <name type="common">Blue mussel</name>
    <dbReference type="NCBI Taxonomy" id="6550"/>
    <lineage>
        <taxon>Eukaryota</taxon>
        <taxon>Metazoa</taxon>
        <taxon>Spiralia</taxon>
        <taxon>Lophotrochozoa</taxon>
        <taxon>Mollusca</taxon>
        <taxon>Bivalvia</taxon>
        <taxon>Autobranchia</taxon>
        <taxon>Pteriomorphia</taxon>
        <taxon>Mytilida</taxon>
        <taxon>Mytiloidea</taxon>
        <taxon>Mytilidae</taxon>
        <taxon>Mytilinae</taxon>
        <taxon>Mytilus</taxon>
    </lineage>
</organism>
<feature type="compositionally biased region" description="Basic and acidic residues" evidence="1">
    <location>
        <begin position="200"/>
        <end position="234"/>
    </location>
</feature>
<dbReference type="Proteomes" id="UP000683360">
    <property type="component" value="Unassembled WGS sequence"/>
</dbReference>
<feature type="region of interest" description="Disordered" evidence="1">
    <location>
        <begin position="134"/>
        <end position="234"/>
    </location>
</feature>
<evidence type="ECO:0000256" key="1">
    <source>
        <dbReference type="SAM" id="MobiDB-lite"/>
    </source>
</evidence>
<keyword evidence="3" id="KW-1185">Reference proteome</keyword>
<proteinExistence type="predicted"/>
<comment type="caution">
    <text evidence="2">The sequence shown here is derived from an EMBL/GenBank/DDBJ whole genome shotgun (WGS) entry which is preliminary data.</text>
</comment>
<dbReference type="AlphaFoldDB" id="A0A8S3S7L0"/>